<feature type="region of interest" description="Disordered" evidence="6">
    <location>
        <begin position="1108"/>
        <end position="1198"/>
    </location>
</feature>
<gene>
    <name evidence="8" type="ORF">SEPCBS119000_001492</name>
</gene>
<dbReference type="PANTHER" id="PTHR13255:SF0">
    <property type="entry name" value="ATAXIN-10"/>
    <property type="match status" value="1"/>
</dbReference>
<feature type="region of interest" description="Disordered" evidence="6">
    <location>
        <begin position="1054"/>
        <end position="1081"/>
    </location>
</feature>
<name>A0ABP0DB06_9PEZI</name>
<evidence type="ECO:0000313" key="8">
    <source>
        <dbReference type="EMBL" id="CAK7265404.1"/>
    </source>
</evidence>
<dbReference type="Pfam" id="PF09759">
    <property type="entry name" value="Atx10homo_assoc"/>
    <property type="match status" value="1"/>
</dbReference>
<comment type="function">
    <text evidence="4">May play a role in the regulation of cytokinesis.</text>
</comment>
<feature type="compositionally biased region" description="Acidic residues" evidence="6">
    <location>
        <begin position="452"/>
        <end position="494"/>
    </location>
</feature>
<reference evidence="8 9" key="1">
    <citation type="submission" date="2024-01" db="EMBL/GenBank/DDBJ databases">
        <authorList>
            <person name="Allen C."/>
            <person name="Tagirdzhanova G."/>
        </authorList>
    </citation>
    <scope>NUCLEOTIDE SEQUENCE [LARGE SCALE GENOMIC DNA]</scope>
    <source>
        <strain evidence="8 9">CBS 119000</strain>
    </source>
</reference>
<feature type="region of interest" description="Disordered" evidence="6">
    <location>
        <begin position="449"/>
        <end position="495"/>
    </location>
</feature>
<keyword evidence="9" id="KW-1185">Reference proteome</keyword>
<dbReference type="InterPro" id="IPR019156">
    <property type="entry name" value="Ataxin-10_domain"/>
</dbReference>
<evidence type="ECO:0000256" key="2">
    <source>
        <dbReference type="ARBA" id="ARBA00022618"/>
    </source>
</evidence>
<evidence type="ECO:0000256" key="4">
    <source>
        <dbReference type="ARBA" id="ARBA00044746"/>
    </source>
</evidence>
<evidence type="ECO:0000256" key="1">
    <source>
        <dbReference type="ARBA" id="ARBA00008384"/>
    </source>
</evidence>
<feature type="compositionally biased region" description="Polar residues" evidence="6">
    <location>
        <begin position="1176"/>
        <end position="1191"/>
    </location>
</feature>
<accession>A0ABP0DB06</accession>
<feature type="region of interest" description="Disordered" evidence="6">
    <location>
        <begin position="118"/>
        <end position="149"/>
    </location>
</feature>
<comment type="similarity">
    <text evidence="1">Belongs to the ataxin-10 family.</text>
</comment>
<evidence type="ECO:0000256" key="6">
    <source>
        <dbReference type="SAM" id="MobiDB-lite"/>
    </source>
</evidence>
<organism evidence="8 9">
    <name type="scientific">Sporothrix epigloea</name>
    <dbReference type="NCBI Taxonomy" id="1892477"/>
    <lineage>
        <taxon>Eukaryota</taxon>
        <taxon>Fungi</taxon>
        <taxon>Dikarya</taxon>
        <taxon>Ascomycota</taxon>
        <taxon>Pezizomycotina</taxon>
        <taxon>Sordariomycetes</taxon>
        <taxon>Sordariomycetidae</taxon>
        <taxon>Ophiostomatales</taxon>
        <taxon>Ophiostomataceae</taxon>
        <taxon>Sporothrix</taxon>
    </lineage>
</organism>
<keyword evidence="2" id="KW-0132">Cell division</keyword>
<evidence type="ECO:0000256" key="3">
    <source>
        <dbReference type="ARBA" id="ARBA00023306"/>
    </source>
</evidence>
<feature type="compositionally biased region" description="Polar residues" evidence="6">
    <location>
        <begin position="1160"/>
        <end position="1169"/>
    </location>
</feature>
<dbReference type="Proteomes" id="UP001642502">
    <property type="component" value="Unassembled WGS sequence"/>
</dbReference>
<feature type="compositionally biased region" description="Low complexity" evidence="6">
    <location>
        <begin position="118"/>
        <end position="134"/>
    </location>
</feature>
<sequence>MAPIAVGNVPPVDRISAPSSKQSIEEVCFTAALICLDGHFNGLPSIPGAQTQVKVAGMVARTLEKTHGRKDVREALARNVEIWVYLTRIFNNAIDNLTLRSFSGLPGSAYDDKASAEVNQNGSASGSVNGSNGQYHNAHSHMHSHMGHDSPELMIKNHAGLKEDLQILNKLMHIARNLLVCSVPEVPQDICAAVSFDAVVFQVIVLCVNAAGKGYHDDVLDDVSRNKLSEIFDLYKKLLVTSLQQIHNWTAKNDRNKMAFWYYVFFEDDSVPDDLDSLGGDGTGYRPDLAKIELRHWLERNAAICAEARERLVDYANKHQTKAPGIPSLNSPLARLWIPTHLLNPNTGRDQAKYDHDASFGRVSHENEIWWDRVSDPNRDEWRLPMPDRAYGKRRQSFFKHIILHRFSPRWRMRDEDAAQGHSIHMTGEYFRVPGKGDAELDSKLENFRESDEAENNGDNDEEDNETDDVYDTEADLENDKDEYEDCEGEGEGECYEHSEHCHDHDHDHVHSHSCGYHRCHHHHYHHHHDHHHHHNHDHEHSHIYKHNRNHVHDHGDDDDDGPYLDANGNPLNEYDDEDLDEEDEEDEEGTHHHHHDHHSDRDEHDDLDNDNDSYAEGPALGILTEIPNILDPKQIEALHMIIKSCILDTMGCGLSPQGESLQQARCKFFLASDIGRSLLRELLVFIAVWDQEESSLIWELTLQILEAIHDTSLIPYAWTELRIPKDVVSPAQAVMLRMINYFFRKKYLGQNAPPAVSIGAPPHQCVDARDMRLVHFMASTFRCRIVPECMAFMSVQSEIRRGNSDASVFPIENWDMERARDGLSQVLELFATLTEIEEIRAQLVDWELAVELVALLRGLEVAIAKKPLVDAIPQRTQNLAAGAGRITQQPLPAPPPHASVPSTMQPAQEPAYKFPWAGIKTQVLSIIATLLQPEPGRSSPGNPIVQNQVMEEKGMLALLNACVYDDHNRFARERVQLCLKYLMDGCEEANRFVRELVKSTPTPNGGANSQGQPPADDVRRVRVDGVEGEVKVRVRDPTAAGTSLPSVKAQAPLALPAPPMPQAVPADTTPALQSSTSAIAAATSSPSRTLAGAPAVSADSNVAVPDLSHGTSVLPTPQAILDDAPTTSRQRKQRQRQNRQQRTKSEAEEFDFAREATAPVTQQVQASAQEKRVQTGASQQLQHQPETSTPRVYGPPPPPMAGALACLTAQVSELSALTAAHLMPPDVLPPGLADQMNIGQRPIPRGVADALIARRMRCESLLGDIVNLSNQTARMAVSIENGEISLPNDAVRNLHQSQKFLEQCRERLARPLSGALDVAAEDGSGLRSGKLPDSLASLYTMMGMPCPTDQDVMPSVAPNSLENQYCLVEQALLYLTDDLAKNPVMAPQPR</sequence>
<evidence type="ECO:0000256" key="5">
    <source>
        <dbReference type="ARBA" id="ARBA00044801"/>
    </source>
</evidence>
<evidence type="ECO:0000259" key="7">
    <source>
        <dbReference type="Pfam" id="PF09759"/>
    </source>
</evidence>
<feature type="compositionally biased region" description="Polar residues" evidence="6">
    <location>
        <begin position="1000"/>
        <end position="1013"/>
    </location>
</feature>
<feature type="compositionally biased region" description="Basic and acidic residues" evidence="6">
    <location>
        <begin position="1144"/>
        <end position="1155"/>
    </location>
</feature>
<dbReference type="InterPro" id="IPR051374">
    <property type="entry name" value="Ataxin-10/CTR86_families"/>
</dbReference>
<feature type="compositionally biased region" description="Acidic residues" evidence="6">
    <location>
        <begin position="574"/>
        <end position="589"/>
    </location>
</feature>
<dbReference type="PANTHER" id="PTHR13255">
    <property type="entry name" value="ATAXIN-10"/>
    <property type="match status" value="1"/>
</dbReference>
<proteinExistence type="inferred from homology"/>
<keyword evidence="3" id="KW-0131">Cell cycle</keyword>
<feature type="domain" description="Ataxin-10" evidence="7">
    <location>
        <begin position="943"/>
        <end position="1000"/>
    </location>
</feature>
<protein>
    <recommendedName>
        <fullName evidence="5">Ataxin-10 homolog</fullName>
    </recommendedName>
</protein>
<comment type="caution">
    <text evidence="8">The sequence shown here is derived from an EMBL/GenBank/DDBJ whole genome shotgun (WGS) entry which is preliminary data.</text>
</comment>
<feature type="region of interest" description="Disordered" evidence="6">
    <location>
        <begin position="999"/>
        <end position="1021"/>
    </location>
</feature>
<feature type="region of interest" description="Disordered" evidence="6">
    <location>
        <begin position="549"/>
        <end position="617"/>
    </location>
</feature>
<evidence type="ECO:0000313" key="9">
    <source>
        <dbReference type="Proteomes" id="UP001642502"/>
    </source>
</evidence>
<feature type="compositionally biased region" description="Basic residues" evidence="6">
    <location>
        <begin position="1130"/>
        <end position="1143"/>
    </location>
</feature>
<dbReference type="EMBL" id="CAWUON010000012">
    <property type="protein sequence ID" value="CAK7265404.1"/>
    <property type="molecule type" value="Genomic_DNA"/>
</dbReference>